<keyword evidence="2" id="KW-1185">Reference proteome</keyword>
<gene>
    <name evidence="1" type="ORF">WNY59_12815</name>
</gene>
<evidence type="ECO:0000313" key="1">
    <source>
        <dbReference type="EMBL" id="MEM5502469.1"/>
    </source>
</evidence>
<dbReference type="Proteomes" id="UP001477870">
    <property type="component" value="Unassembled WGS sequence"/>
</dbReference>
<name>A0ABU9T9P9_9HYPH</name>
<dbReference type="RefSeq" id="WP_342848782.1">
    <property type="nucleotide sequence ID" value="NZ_JBBMQO010000007.1"/>
</dbReference>
<dbReference type="EMBL" id="JBBMQO010000007">
    <property type="protein sequence ID" value="MEM5502469.1"/>
    <property type="molecule type" value="Genomic_DNA"/>
</dbReference>
<protein>
    <submittedName>
        <fullName evidence="1">Uncharacterized protein</fullName>
    </submittedName>
</protein>
<comment type="caution">
    <text evidence="1">The sequence shown here is derived from an EMBL/GenBank/DDBJ whole genome shotgun (WGS) entry which is preliminary data.</text>
</comment>
<evidence type="ECO:0000313" key="2">
    <source>
        <dbReference type="Proteomes" id="UP001477870"/>
    </source>
</evidence>
<reference evidence="1 2" key="1">
    <citation type="submission" date="2024-03" db="EMBL/GenBank/DDBJ databases">
        <title>Community enrichment and isolation of bacterial strains for fucoidan degradation.</title>
        <authorList>
            <person name="Sichert A."/>
        </authorList>
    </citation>
    <scope>NUCLEOTIDE SEQUENCE [LARGE SCALE GENOMIC DNA]</scope>
    <source>
        <strain evidence="1 2">AS62</strain>
    </source>
</reference>
<sequence length="159" mass="17777">MNEITTHSKIETQLAATMRGFIGELRLVDLAHYVSYIQMDRFDCLADIVGEASQLYFAPDFLQLEKVASVSSDWGTEASVSLNISFNGARARNIVNIVLYDTYATIKLLHTTPANSDISQQDLEDSCCREIEENYLGKVALTNMRPLGEAILSHTSLRR</sequence>
<proteinExistence type="predicted"/>
<organism evidence="1 2">
    <name type="scientific">Ahrensia kielensis</name>
    <dbReference type="NCBI Taxonomy" id="76980"/>
    <lineage>
        <taxon>Bacteria</taxon>
        <taxon>Pseudomonadati</taxon>
        <taxon>Pseudomonadota</taxon>
        <taxon>Alphaproteobacteria</taxon>
        <taxon>Hyphomicrobiales</taxon>
        <taxon>Ahrensiaceae</taxon>
        <taxon>Ahrensia</taxon>
    </lineage>
</organism>
<accession>A0ABU9T9P9</accession>